<keyword evidence="3" id="KW-1185">Reference proteome</keyword>
<keyword evidence="1" id="KW-0732">Signal</keyword>
<proteinExistence type="predicted"/>
<protein>
    <submittedName>
        <fullName evidence="2">Uncharacterized protein</fullName>
    </submittedName>
</protein>
<evidence type="ECO:0000313" key="2">
    <source>
        <dbReference type="EMBL" id="KAK6535738.1"/>
    </source>
</evidence>
<dbReference type="Proteomes" id="UP001365542">
    <property type="component" value="Unassembled WGS sequence"/>
</dbReference>
<comment type="caution">
    <text evidence="2">The sequence shown here is derived from an EMBL/GenBank/DDBJ whole genome shotgun (WGS) entry which is preliminary data.</text>
</comment>
<name>A0AAV9X663_9PEZI</name>
<reference evidence="2 3" key="1">
    <citation type="submission" date="2019-10" db="EMBL/GenBank/DDBJ databases">
        <authorList>
            <person name="Palmer J.M."/>
        </authorList>
    </citation>
    <scope>NUCLEOTIDE SEQUENCE [LARGE SCALE GENOMIC DNA]</scope>
    <source>
        <strain evidence="2 3">TWF694</strain>
    </source>
</reference>
<accession>A0AAV9X663</accession>
<dbReference type="EMBL" id="JAVHJO010000010">
    <property type="protein sequence ID" value="KAK6535738.1"/>
    <property type="molecule type" value="Genomic_DNA"/>
</dbReference>
<feature type="signal peptide" evidence="1">
    <location>
        <begin position="1"/>
        <end position="18"/>
    </location>
</feature>
<evidence type="ECO:0000313" key="3">
    <source>
        <dbReference type="Proteomes" id="UP001365542"/>
    </source>
</evidence>
<feature type="chain" id="PRO_5043530318" evidence="1">
    <location>
        <begin position="19"/>
        <end position="68"/>
    </location>
</feature>
<dbReference type="AlphaFoldDB" id="A0AAV9X663"/>
<evidence type="ECO:0000256" key="1">
    <source>
        <dbReference type="SAM" id="SignalP"/>
    </source>
</evidence>
<gene>
    <name evidence="2" type="ORF">TWF694_002186</name>
</gene>
<organism evidence="2 3">
    <name type="scientific">Orbilia ellipsospora</name>
    <dbReference type="NCBI Taxonomy" id="2528407"/>
    <lineage>
        <taxon>Eukaryota</taxon>
        <taxon>Fungi</taxon>
        <taxon>Dikarya</taxon>
        <taxon>Ascomycota</taxon>
        <taxon>Pezizomycotina</taxon>
        <taxon>Orbiliomycetes</taxon>
        <taxon>Orbiliales</taxon>
        <taxon>Orbiliaceae</taxon>
        <taxon>Orbilia</taxon>
    </lineage>
</organism>
<sequence>MKFISTVIVAILSVAAMAAPAPAPEAAQNLEKRGCSAGTICSGHKCYPWNCGPTGCSAGFTPIAGKTC</sequence>